<sequence>MNRIEIKDFSIKIDKDKVLKTLGCFEGSSVYGTVSSYFDELEETVMDLLSPRAVAVTEGMKAYCILTVGEKISGISKSFFDNGEGMKGILVDAMADEYLFMVDDVLAENIKLLCAKKSWGVKKRLDAPKDFPLSQQSVIVVKTGVDGIKMTSGFMFEPVKTFGYILEFTTDEKVFNAQHDCSKCSNFDCPRRSNIKNGRFEVLSSYEYKPNFKDGDSAVCIDIGTTTVAFELVTDKGTLKTYRTINPQRRFGLDVLSRIESANRGRLDELSAVMRYTIISGYKKVTEEFGDTKKVVIAGNTTMVHLLMGYSCGTLGEYPFKSKHLGTLKTTLDKVTKSKVSPIETVVYGGISAFVGGDIVSGLYMSDFDKSDKVNMFIDLGTNGEMALGNKDKMIVTSTAAGPAFEGGRISCGIGSVDGAVCGVDLKMGTLKTIADKPPVGLCGTGIIELVSELLDEKIIDKTGLLNDDYFINGYKVAEDVVFTQNDIRQVQMAKSAVRAGIDVLAKSWGTELSQIDTVYLAGGFGYGLSIEKACNIGILPREFLGKTKVIGNSSLGGCVKYAERQDGDERIGRIKEISSEISLGNSEDFEKLYIEYMNF</sequence>
<dbReference type="PANTHER" id="PTHR42895:SF1">
    <property type="entry name" value="IRON-SULFUR CLUSTER PROTEIN"/>
    <property type="match status" value="1"/>
</dbReference>
<dbReference type="AlphaFoldDB" id="A0AAE3J8G0"/>
<evidence type="ECO:0000259" key="1">
    <source>
        <dbReference type="Pfam" id="PF14574"/>
    </source>
</evidence>
<dbReference type="InterPro" id="IPR027980">
    <property type="entry name" value="RACo_C"/>
</dbReference>
<organism evidence="3 4">
    <name type="scientific">Hominilimicola fabiformis</name>
    <dbReference type="NCBI Taxonomy" id="2885356"/>
    <lineage>
        <taxon>Bacteria</taxon>
        <taxon>Bacillati</taxon>
        <taxon>Bacillota</taxon>
        <taxon>Clostridia</taxon>
        <taxon>Eubacteriales</taxon>
        <taxon>Oscillospiraceae</taxon>
        <taxon>Hominilimicola</taxon>
    </lineage>
</organism>
<dbReference type="Proteomes" id="UP001198242">
    <property type="component" value="Unassembled WGS sequence"/>
</dbReference>
<dbReference type="InterPro" id="IPR041414">
    <property type="entry name" value="Raco-like_middle"/>
</dbReference>
<dbReference type="InterPro" id="IPR052911">
    <property type="entry name" value="Corrinoid_activation_enz"/>
</dbReference>
<evidence type="ECO:0000259" key="2">
    <source>
        <dbReference type="Pfam" id="PF17651"/>
    </source>
</evidence>
<accession>A0AAE3J8G0</accession>
<protein>
    <submittedName>
        <fullName evidence="3">ASKHA domain-containing protein</fullName>
    </submittedName>
</protein>
<dbReference type="PANTHER" id="PTHR42895">
    <property type="entry name" value="IRON-SULFUR CLUSTER-BINDING PROTEIN-RELATED"/>
    <property type="match status" value="1"/>
</dbReference>
<proteinExistence type="predicted"/>
<comment type="caution">
    <text evidence="3">The sequence shown here is derived from an EMBL/GenBank/DDBJ whole genome shotgun (WGS) entry which is preliminary data.</text>
</comment>
<keyword evidence="4" id="KW-1185">Reference proteome</keyword>
<dbReference type="Gene3D" id="3.30.420.480">
    <property type="entry name" value="Domain of unknown function (DUF4445)"/>
    <property type="match status" value="1"/>
</dbReference>
<dbReference type="EMBL" id="JAJEQM010000001">
    <property type="protein sequence ID" value="MCC2209452.1"/>
    <property type="molecule type" value="Genomic_DNA"/>
</dbReference>
<reference evidence="3 4" key="1">
    <citation type="submission" date="2021-10" db="EMBL/GenBank/DDBJ databases">
        <title>Anaerobic single-cell dispensing facilitates the cultivation of human gut bacteria.</title>
        <authorList>
            <person name="Afrizal A."/>
        </authorList>
    </citation>
    <scope>NUCLEOTIDE SEQUENCE [LARGE SCALE GENOMIC DNA]</scope>
    <source>
        <strain evidence="3 4">CLA-AA-H232</strain>
    </source>
</reference>
<evidence type="ECO:0000313" key="4">
    <source>
        <dbReference type="Proteomes" id="UP001198242"/>
    </source>
</evidence>
<dbReference type="Pfam" id="PF14574">
    <property type="entry name" value="RACo_C_ter"/>
    <property type="match status" value="1"/>
</dbReference>
<dbReference type="Pfam" id="PF17651">
    <property type="entry name" value="Raco_middle"/>
    <property type="match status" value="1"/>
</dbReference>
<name>A0AAE3J8G0_9FIRM</name>
<feature type="domain" description="RACo C-terminal" evidence="1">
    <location>
        <begin position="374"/>
        <end position="598"/>
    </location>
</feature>
<dbReference type="RefSeq" id="WP_308455695.1">
    <property type="nucleotide sequence ID" value="NZ_JAJEQM010000001.1"/>
</dbReference>
<evidence type="ECO:0000313" key="3">
    <source>
        <dbReference type="EMBL" id="MCC2209452.1"/>
    </source>
</evidence>
<feature type="domain" description="RACo-like middle region" evidence="2">
    <location>
        <begin position="218"/>
        <end position="370"/>
    </location>
</feature>
<gene>
    <name evidence="3" type="ORF">LKE05_01405</name>
</gene>
<dbReference type="InterPro" id="IPR042259">
    <property type="entry name" value="Raco-like_middle_sf"/>
</dbReference>